<protein>
    <recommendedName>
        <fullName evidence="1">CRAL-TRIO domain-containing protein</fullName>
    </recommendedName>
</protein>
<dbReference type="Proteomes" id="UP001378592">
    <property type="component" value="Unassembled WGS sequence"/>
</dbReference>
<dbReference type="InterPro" id="IPR036865">
    <property type="entry name" value="CRAL-TRIO_dom_sf"/>
</dbReference>
<dbReference type="PROSITE" id="PS50191">
    <property type="entry name" value="CRAL_TRIO"/>
    <property type="match status" value="1"/>
</dbReference>
<dbReference type="InterPro" id="IPR001251">
    <property type="entry name" value="CRAL-TRIO_dom"/>
</dbReference>
<evidence type="ECO:0000313" key="2">
    <source>
        <dbReference type="EMBL" id="KAK7788490.1"/>
    </source>
</evidence>
<dbReference type="GO" id="GO:0016020">
    <property type="term" value="C:membrane"/>
    <property type="evidence" value="ECO:0007669"/>
    <property type="project" value="TreeGrafter"/>
</dbReference>
<dbReference type="PRINTS" id="PR00180">
    <property type="entry name" value="CRETINALDHBP"/>
</dbReference>
<evidence type="ECO:0000313" key="3">
    <source>
        <dbReference type="Proteomes" id="UP001378592"/>
    </source>
</evidence>
<dbReference type="Gene3D" id="1.10.8.20">
    <property type="entry name" value="N-terminal domain of phosphatidylinositol transfer protein sec14p"/>
    <property type="match status" value="1"/>
</dbReference>
<dbReference type="SMART" id="SM00516">
    <property type="entry name" value="SEC14"/>
    <property type="match status" value="1"/>
</dbReference>
<dbReference type="InterPro" id="IPR036273">
    <property type="entry name" value="CRAL/TRIO_N_dom_sf"/>
</dbReference>
<dbReference type="PANTHER" id="PTHR10174:SF212">
    <property type="entry name" value="MIP26555P1"/>
    <property type="match status" value="1"/>
</dbReference>
<dbReference type="InterPro" id="IPR011074">
    <property type="entry name" value="CRAL/TRIO_N_dom"/>
</dbReference>
<dbReference type="Pfam" id="PF00650">
    <property type="entry name" value="CRAL_TRIO"/>
    <property type="match status" value="1"/>
</dbReference>
<gene>
    <name evidence="2" type="ORF">R5R35_011932</name>
</gene>
<dbReference type="AlphaFoldDB" id="A0AAN9V164"/>
<evidence type="ECO:0000259" key="1">
    <source>
        <dbReference type="PROSITE" id="PS50191"/>
    </source>
</evidence>
<dbReference type="SUPFAM" id="SSF52087">
    <property type="entry name" value="CRAL/TRIO domain"/>
    <property type="match status" value="1"/>
</dbReference>
<dbReference type="SUPFAM" id="SSF46938">
    <property type="entry name" value="CRAL/TRIO N-terminal domain"/>
    <property type="match status" value="1"/>
</dbReference>
<name>A0AAN9V164_9ORTH</name>
<dbReference type="EMBL" id="JAZDUA010001066">
    <property type="protein sequence ID" value="KAK7788490.1"/>
    <property type="molecule type" value="Genomic_DNA"/>
</dbReference>
<proteinExistence type="predicted"/>
<organism evidence="2 3">
    <name type="scientific">Gryllus longicercus</name>
    <dbReference type="NCBI Taxonomy" id="2509291"/>
    <lineage>
        <taxon>Eukaryota</taxon>
        <taxon>Metazoa</taxon>
        <taxon>Ecdysozoa</taxon>
        <taxon>Arthropoda</taxon>
        <taxon>Hexapoda</taxon>
        <taxon>Insecta</taxon>
        <taxon>Pterygota</taxon>
        <taxon>Neoptera</taxon>
        <taxon>Polyneoptera</taxon>
        <taxon>Orthoptera</taxon>
        <taxon>Ensifera</taxon>
        <taxon>Gryllidea</taxon>
        <taxon>Grylloidea</taxon>
        <taxon>Gryllidae</taxon>
        <taxon>Gryllinae</taxon>
        <taxon>Gryllus</taxon>
    </lineage>
</organism>
<dbReference type="PANTHER" id="PTHR10174">
    <property type="entry name" value="ALPHA-TOCOPHEROL TRANSFER PROTEIN-RELATED"/>
    <property type="match status" value="1"/>
</dbReference>
<accession>A0AAN9V164</accession>
<dbReference type="SMART" id="SM01100">
    <property type="entry name" value="CRAL_TRIO_N"/>
    <property type="match status" value="1"/>
</dbReference>
<reference evidence="2 3" key="1">
    <citation type="submission" date="2024-03" db="EMBL/GenBank/DDBJ databases">
        <title>The genome assembly and annotation of the cricket Gryllus longicercus Weissman &amp; Gray.</title>
        <authorList>
            <person name="Szrajer S."/>
            <person name="Gray D."/>
            <person name="Ylla G."/>
        </authorList>
    </citation>
    <scope>NUCLEOTIDE SEQUENCE [LARGE SCALE GENOMIC DNA]</scope>
    <source>
        <strain evidence="2">DAG 2021-001</strain>
        <tissue evidence="2">Whole body minus gut</tissue>
    </source>
</reference>
<feature type="domain" description="CRAL-TRIO" evidence="1">
    <location>
        <begin position="105"/>
        <end position="268"/>
    </location>
</feature>
<dbReference type="Gene3D" id="3.40.525.10">
    <property type="entry name" value="CRAL-TRIO lipid binding domain"/>
    <property type="match status" value="1"/>
</dbReference>
<dbReference type="GO" id="GO:1902936">
    <property type="term" value="F:phosphatidylinositol bisphosphate binding"/>
    <property type="evidence" value="ECO:0007669"/>
    <property type="project" value="TreeGrafter"/>
</dbReference>
<comment type="caution">
    <text evidence="2">The sequence shown here is derived from an EMBL/GenBank/DDBJ whole genome shotgun (WGS) entry which is preliminary data.</text>
</comment>
<keyword evidence="3" id="KW-1185">Reference proteome</keyword>
<dbReference type="CDD" id="cd00170">
    <property type="entry name" value="SEC14"/>
    <property type="match status" value="1"/>
</dbReference>
<sequence length="299" mass="34591">MALMTTLPSGTVIGLDVRPLSAERVAQAEKELRETPDNVKEALEKLREMLKANPGLKFRDDDEFLIRFLRPTKFYPESAYSLMQRVADFKDKNDWLLGGLRPETEKVVLTEHNVVNVMAGRDQKGRRVLFVNVGGTWDTKSVTSDQIFRLFYLIHQGAMQEPETQVAGVVVVMDFLDLSMKQVTAFTPAFSMRLLTFIQDAMPLRLKEVHIVNQPFLFNMVFAMFKPFIREKLKSRMFFHGKKMESLHKHLDPAFLPKEYNGQLPAMDYTSKDWYPILHALDDKIVEWNSMGKVKKEDK</sequence>
<dbReference type="Gene3D" id="1.20.5.1200">
    <property type="entry name" value="Alpha-tocopherol transfer"/>
    <property type="match status" value="1"/>
</dbReference>